<evidence type="ECO:0008006" key="3">
    <source>
        <dbReference type="Google" id="ProtNLM"/>
    </source>
</evidence>
<reference evidence="2" key="1">
    <citation type="submission" date="2020-09" db="EMBL/GenBank/DDBJ databases">
        <title>Whole genome shotgun sequence of Streptomyces cinnamonensis NBRC 15873.</title>
        <authorList>
            <person name="Komaki H."/>
            <person name="Tamura T."/>
        </authorList>
    </citation>
    <scope>NUCLEOTIDE SEQUENCE [LARGE SCALE GENOMIC DNA]</scope>
    <source>
        <strain evidence="2">NBRC 15873</strain>
    </source>
</reference>
<accession>A0ABQ3NP62</accession>
<evidence type="ECO:0000313" key="1">
    <source>
        <dbReference type="EMBL" id="GHI14509.1"/>
    </source>
</evidence>
<organism evidence="1 2">
    <name type="scientific">Streptomyces virginiae</name>
    <name type="common">Streptomyces cinnamonensis</name>
    <dbReference type="NCBI Taxonomy" id="1961"/>
    <lineage>
        <taxon>Bacteria</taxon>
        <taxon>Bacillati</taxon>
        <taxon>Actinomycetota</taxon>
        <taxon>Actinomycetes</taxon>
        <taxon>Kitasatosporales</taxon>
        <taxon>Streptomycetaceae</taxon>
        <taxon>Streptomyces</taxon>
    </lineage>
</organism>
<name>A0ABQ3NP62_STRVG</name>
<proteinExistence type="predicted"/>
<sequence>MVTAADPVCQPVADLRSVTPKHEATGTAWASLGAGDGAGGGGSVVLTSYPEGGAKAWMSELRAAVSTCRDFVASSERGWKDRGTLKVSPTDGIGDESLGFSTVSAEDPGKGQAMTIVRTDGSLAVYLTSSEGEPIPAALMKTQHERLREARK</sequence>
<gene>
    <name evidence="1" type="ORF">Scinn_39720</name>
</gene>
<comment type="caution">
    <text evidence="1">The sequence shown here is derived from an EMBL/GenBank/DDBJ whole genome shotgun (WGS) entry which is preliminary data.</text>
</comment>
<evidence type="ECO:0000313" key="2">
    <source>
        <dbReference type="Proteomes" id="UP000660554"/>
    </source>
</evidence>
<protein>
    <recommendedName>
        <fullName evidence="3">Lipoprotein</fullName>
    </recommendedName>
</protein>
<dbReference type="Proteomes" id="UP000660554">
    <property type="component" value="Unassembled WGS sequence"/>
</dbReference>
<dbReference type="EMBL" id="BNDV01000008">
    <property type="protein sequence ID" value="GHI14509.1"/>
    <property type="molecule type" value="Genomic_DNA"/>
</dbReference>
<keyword evidence="2" id="KW-1185">Reference proteome</keyword>